<evidence type="ECO:0000256" key="2">
    <source>
        <dbReference type="SAM" id="SignalP"/>
    </source>
</evidence>
<comment type="caution">
    <text evidence="3">The sequence shown here is derived from an EMBL/GenBank/DDBJ whole genome shotgun (WGS) entry which is preliminary data.</text>
</comment>
<dbReference type="InterPro" id="IPR022565">
    <property type="entry name" value="DUF2608"/>
</dbReference>
<feature type="signal peptide" evidence="2">
    <location>
        <begin position="1"/>
        <end position="28"/>
    </location>
</feature>
<protein>
    <recommendedName>
        <fullName evidence="5">FCP1 homology domain-containing protein</fullName>
    </recommendedName>
</protein>
<evidence type="ECO:0008006" key="5">
    <source>
        <dbReference type="Google" id="ProtNLM"/>
    </source>
</evidence>
<reference evidence="3 4" key="1">
    <citation type="submission" date="2014-06" db="EMBL/GenBank/DDBJ databases">
        <title>Whole Genome Sequences of Three Symbiotic Endozoicomonas Bacteria.</title>
        <authorList>
            <person name="Neave M.J."/>
            <person name="Apprill A."/>
            <person name="Voolstra C.R."/>
        </authorList>
    </citation>
    <scope>NUCLEOTIDE SEQUENCE [LARGE SCALE GENOMIC DNA]</scope>
    <source>
        <strain evidence="3 4">LMG 24815</strain>
    </source>
</reference>
<evidence type="ECO:0000313" key="3">
    <source>
        <dbReference type="EMBL" id="KEQ13014.1"/>
    </source>
</evidence>
<feature type="chain" id="PRO_5001760500" description="FCP1 homology domain-containing protein" evidence="2">
    <location>
        <begin position="29"/>
        <end position="321"/>
    </location>
</feature>
<dbReference type="EMBL" id="JOKG01000004">
    <property type="protein sequence ID" value="KEQ13014.1"/>
    <property type="molecule type" value="Genomic_DNA"/>
</dbReference>
<organism evidence="3 4">
    <name type="scientific">Endozoicomonas montiporae</name>
    <dbReference type="NCBI Taxonomy" id="1027273"/>
    <lineage>
        <taxon>Bacteria</taxon>
        <taxon>Pseudomonadati</taxon>
        <taxon>Pseudomonadota</taxon>
        <taxon>Gammaproteobacteria</taxon>
        <taxon>Oceanospirillales</taxon>
        <taxon>Endozoicomonadaceae</taxon>
        <taxon>Endozoicomonas</taxon>
    </lineage>
</organism>
<dbReference type="AlphaFoldDB" id="A0A081N3J1"/>
<evidence type="ECO:0000313" key="4">
    <source>
        <dbReference type="Proteomes" id="UP000028006"/>
    </source>
</evidence>
<name>A0A081N3J1_9GAMM</name>
<dbReference type="Proteomes" id="UP000028006">
    <property type="component" value="Unassembled WGS sequence"/>
</dbReference>
<keyword evidence="1 2" id="KW-0732">Signal</keyword>
<proteinExistence type="predicted"/>
<dbReference type="Pfam" id="PF11019">
    <property type="entry name" value="DUF2608"/>
    <property type="match status" value="1"/>
</dbReference>
<sequence>MSKIDKFIRWLVAIWFMALIINTHQASASPAGQKTVQQETTAKPGQFLQQKLANGTLKKGSLVILDLDDTTITTPEGQWLGRSEMFYRLVDKEQRRSPDRTRQEIVNDIDPLLSFVYSRVPVQLTDSILPEVIQQLNSQNVLVIGMTARGMPVADVTRSQLKEVGITFSDTGAERLIALPEDRHFIVEHGVVMAGQGNKKGEVLTALINEKVLPVPEQVMLIDDRDRHLNTVRDALERFDPTITYRPVLCNYLKDKKRFNAIESEQQLFDFLYQWRDDKEVAHFVEQDAYSQGFIARCRNIPDRQKQCEGLQKQFGVQPAL</sequence>
<keyword evidence="4" id="KW-1185">Reference proteome</keyword>
<dbReference type="RefSeq" id="WP_034878504.1">
    <property type="nucleotide sequence ID" value="NZ_JOKG01000004.1"/>
</dbReference>
<evidence type="ECO:0000256" key="1">
    <source>
        <dbReference type="ARBA" id="ARBA00022729"/>
    </source>
</evidence>
<gene>
    <name evidence="3" type="ORF">GZ77_21590</name>
</gene>
<accession>A0A081N3J1</accession>